<dbReference type="EMBL" id="JBHUEY010000006">
    <property type="protein sequence ID" value="MFD1784659.1"/>
    <property type="molecule type" value="Genomic_DNA"/>
</dbReference>
<evidence type="ECO:0000256" key="9">
    <source>
        <dbReference type="ARBA" id="ARBA00049228"/>
    </source>
</evidence>
<keyword evidence="5" id="KW-0479">Metal-binding</keyword>
<evidence type="ECO:0000256" key="5">
    <source>
        <dbReference type="ARBA" id="ARBA00022723"/>
    </source>
</evidence>
<dbReference type="Proteomes" id="UP001597237">
    <property type="component" value="Unassembled WGS sequence"/>
</dbReference>
<evidence type="ECO:0000256" key="8">
    <source>
        <dbReference type="ARBA" id="ARBA00023004"/>
    </source>
</evidence>
<organism evidence="11 12">
    <name type="scientific">Phenylobacterium terrae</name>
    <dbReference type="NCBI Taxonomy" id="2665495"/>
    <lineage>
        <taxon>Bacteria</taxon>
        <taxon>Pseudomonadati</taxon>
        <taxon>Pseudomonadota</taxon>
        <taxon>Alphaproteobacteria</taxon>
        <taxon>Caulobacterales</taxon>
        <taxon>Caulobacteraceae</taxon>
        <taxon>Phenylobacterium</taxon>
    </lineage>
</organism>
<evidence type="ECO:0000256" key="3">
    <source>
        <dbReference type="ARBA" id="ARBA00007851"/>
    </source>
</evidence>
<dbReference type="InterPro" id="IPR008775">
    <property type="entry name" value="Phytyl_CoA_dOase-like"/>
</dbReference>
<evidence type="ECO:0000256" key="10">
    <source>
        <dbReference type="NCBIfam" id="TIGR02408"/>
    </source>
</evidence>
<dbReference type="Gene3D" id="2.60.120.620">
    <property type="entry name" value="q2cbj1_9rhob like domain"/>
    <property type="match status" value="1"/>
</dbReference>
<sequence length="307" mass="34291">MIDDIYPSRVAGEPAWLPRKDPVIHTPWRFDAPLTEGQCERYEQDGFLVIEGLFEPEEIAVLQRELEAMRRIPASLDENTLIAEPNSGTLRSIFAIHEQNALFRRLAADERLVSIVRHILGDEVYIHQSRLNYKDGFDGKEFYWHSDFETWHVEDGMPRMRALSISVQLADNHAVNGPLMLMPGSHRTYVACVGETPEDHYKQSLRRQEYGVPDRDSLTRLAEAGGIVAPTGAAGSVVLFDCNTMHGSNGNITPYPRANAFLVYNAMSNRLVEPFGGRAPRPPFVAARDVAEPLKPVGGGLVETRAA</sequence>
<keyword evidence="6" id="KW-0223">Dioxygenase</keyword>
<comment type="similarity">
    <text evidence="3">Belongs to the PhyH family. EctD subfamily.</text>
</comment>
<evidence type="ECO:0000313" key="12">
    <source>
        <dbReference type="Proteomes" id="UP001597237"/>
    </source>
</evidence>
<dbReference type="SUPFAM" id="SSF51197">
    <property type="entry name" value="Clavaminate synthase-like"/>
    <property type="match status" value="1"/>
</dbReference>
<comment type="cofactor">
    <cofactor evidence="1">
        <name>Fe(2+)</name>
        <dbReference type="ChEBI" id="CHEBI:29033"/>
    </cofactor>
</comment>
<dbReference type="PANTHER" id="PTHR20883:SF48">
    <property type="entry name" value="ECTOINE DIOXYGENASE"/>
    <property type="match status" value="1"/>
</dbReference>
<reference evidence="12" key="1">
    <citation type="journal article" date="2019" name="Int. J. Syst. Evol. Microbiol.">
        <title>The Global Catalogue of Microorganisms (GCM) 10K type strain sequencing project: providing services to taxonomists for standard genome sequencing and annotation.</title>
        <authorList>
            <consortium name="The Broad Institute Genomics Platform"/>
            <consortium name="The Broad Institute Genome Sequencing Center for Infectious Disease"/>
            <person name="Wu L."/>
            <person name="Ma J."/>
        </authorList>
    </citation>
    <scope>NUCLEOTIDE SEQUENCE [LARGE SCALE GENOMIC DNA]</scope>
    <source>
        <strain evidence="12">DFY28</strain>
    </source>
</reference>
<protein>
    <recommendedName>
        <fullName evidence="10">Ectoine hydroxylase</fullName>
        <ecNumber evidence="10">1.14.11.55</ecNumber>
    </recommendedName>
</protein>
<dbReference type="NCBIfam" id="TIGR02408">
    <property type="entry name" value="ectoine_ThpD"/>
    <property type="match status" value="1"/>
</dbReference>
<name>A0ABW4N5A2_9CAUL</name>
<evidence type="ECO:0000256" key="7">
    <source>
        <dbReference type="ARBA" id="ARBA00023002"/>
    </source>
</evidence>
<keyword evidence="8" id="KW-0408">Iron</keyword>
<keyword evidence="12" id="KW-1185">Reference proteome</keyword>
<comment type="catalytic activity">
    <reaction evidence="9">
        <text>L-ectoine + 2-oxoglutarate + O2 = 5-hydroxyectoine + succinate + CO2</text>
        <dbReference type="Rhea" id="RHEA:45740"/>
        <dbReference type="ChEBI" id="CHEBI:15379"/>
        <dbReference type="ChEBI" id="CHEBI:16526"/>
        <dbReference type="ChEBI" id="CHEBI:16810"/>
        <dbReference type="ChEBI" id="CHEBI:30031"/>
        <dbReference type="ChEBI" id="CHEBI:58515"/>
        <dbReference type="ChEBI" id="CHEBI:85413"/>
        <dbReference type="EC" id="1.14.11.55"/>
    </reaction>
</comment>
<dbReference type="InterPro" id="IPR012774">
    <property type="entry name" value="EctD"/>
</dbReference>
<proteinExistence type="inferred from homology"/>
<gene>
    <name evidence="11" type="primary">thpD</name>
    <name evidence="11" type="ORF">ACFSC0_14740</name>
</gene>
<evidence type="ECO:0000313" key="11">
    <source>
        <dbReference type="EMBL" id="MFD1784659.1"/>
    </source>
</evidence>
<accession>A0ABW4N5A2</accession>
<dbReference type="GO" id="GO:0016491">
    <property type="term" value="F:oxidoreductase activity"/>
    <property type="evidence" value="ECO:0007669"/>
    <property type="project" value="UniProtKB-KW"/>
</dbReference>
<comment type="function">
    <text evidence="2">Involved in the biosynthesis of 5-hydroxyectoine, called compatible solute, which helps organisms to survive extreme osmotic stress by acting as a highly soluble organic osmolyte. Catalyzes the 2-oxoglutarate-dependent selective hydroxylation of L-ectoine to yield (4S,5S)-5-hydroxyectoine.</text>
</comment>
<dbReference type="RefSeq" id="WP_377280801.1">
    <property type="nucleotide sequence ID" value="NZ_JBHRSI010000002.1"/>
</dbReference>
<evidence type="ECO:0000256" key="6">
    <source>
        <dbReference type="ARBA" id="ARBA00022964"/>
    </source>
</evidence>
<evidence type="ECO:0000256" key="4">
    <source>
        <dbReference type="ARBA" id="ARBA00011738"/>
    </source>
</evidence>
<comment type="subunit">
    <text evidence="4">Homodimer.</text>
</comment>
<dbReference type="PANTHER" id="PTHR20883">
    <property type="entry name" value="PHYTANOYL-COA DIOXYGENASE DOMAIN CONTAINING 1"/>
    <property type="match status" value="1"/>
</dbReference>
<dbReference type="EC" id="1.14.11.55" evidence="10"/>
<dbReference type="Pfam" id="PF05721">
    <property type="entry name" value="PhyH"/>
    <property type="match status" value="1"/>
</dbReference>
<evidence type="ECO:0000256" key="1">
    <source>
        <dbReference type="ARBA" id="ARBA00001954"/>
    </source>
</evidence>
<comment type="caution">
    <text evidence="11">The sequence shown here is derived from an EMBL/GenBank/DDBJ whole genome shotgun (WGS) entry which is preliminary data.</text>
</comment>
<keyword evidence="7 11" id="KW-0560">Oxidoreductase</keyword>
<evidence type="ECO:0000256" key="2">
    <source>
        <dbReference type="ARBA" id="ARBA00004063"/>
    </source>
</evidence>